<feature type="region of interest" description="Disordered" evidence="1">
    <location>
        <begin position="116"/>
        <end position="137"/>
    </location>
</feature>
<dbReference type="Proteomes" id="UP001500307">
    <property type="component" value="Unassembled WGS sequence"/>
</dbReference>
<protein>
    <submittedName>
        <fullName evidence="2">Uncharacterized protein</fullName>
    </submittedName>
</protein>
<dbReference type="EMBL" id="BAABGU010000044">
    <property type="protein sequence ID" value="GAA4578934.1"/>
    <property type="molecule type" value="Genomic_DNA"/>
</dbReference>
<organism evidence="2 3">
    <name type="scientific">Micromonospora coerulea</name>
    <dbReference type="NCBI Taxonomy" id="47856"/>
    <lineage>
        <taxon>Bacteria</taxon>
        <taxon>Bacillati</taxon>
        <taxon>Actinomycetota</taxon>
        <taxon>Actinomycetes</taxon>
        <taxon>Micromonosporales</taxon>
        <taxon>Micromonosporaceae</taxon>
        <taxon>Micromonospora</taxon>
    </lineage>
</organism>
<sequence length="137" mass="13335">MAWAAFGKSIPEETDTIFRVRISRAAVAAAGAAVCVGDCPPGQGGQLGAQVGRVALHGENPVGATLGEVGDVVALTVQGVGGHHDLAEVAELVEQGCEAGDLVGLAVDVGAGQHDTSGLVGGGEDVRGDTVAGRGAA</sequence>
<evidence type="ECO:0000256" key="1">
    <source>
        <dbReference type="SAM" id="MobiDB-lite"/>
    </source>
</evidence>
<evidence type="ECO:0000313" key="3">
    <source>
        <dbReference type="Proteomes" id="UP001500307"/>
    </source>
</evidence>
<reference evidence="3" key="1">
    <citation type="journal article" date="2019" name="Int. J. Syst. Evol. Microbiol.">
        <title>The Global Catalogue of Microorganisms (GCM) 10K type strain sequencing project: providing services to taxonomists for standard genome sequencing and annotation.</title>
        <authorList>
            <consortium name="The Broad Institute Genomics Platform"/>
            <consortium name="The Broad Institute Genome Sequencing Center for Infectious Disease"/>
            <person name="Wu L."/>
            <person name="Ma J."/>
        </authorList>
    </citation>
    <scope>NUCLEOTIDE SEQUENCE [LARGE SCALE GENOMIC DNA]</scope>
    <source>
        <strain evidence="3">JCM 3175</strain>
    </source>
</reference>
<name>A0ABP8T052_9ACTN</name>
<accession>A0ABP8T052</accession>
<proteinExistence type="predicted"/>
<keyword evidence="3" id="KW-1185">Reference proteome</keyword>
<evidence type="ECO:0000313" key="2">
    <source>
        <dbReference type="EMBL" id="GAA4578934.1"/>
    </source>
</evidence>
<comment type="caution">
    <text evidence="2">The sequence shown here is derived from an EMBL/GenBank/DDBJ whole genome shotgun (WGS) entry which is preliminary data.</text>
</comment>
<gene>
    <name evidence="2" type="ORF">GCM10023176_55790</name>
</gene>